<accession>A0A3N1GH60</accession>
<evidence type="ECO:0000313" key="2">
    <source>
        <dbReference type="EMBL" id="ROP29584.1"/>
    </source>
</evidence>
<dbReference type="EMBL" id="RJKL01000001">
    <property type="protein sequence ID" value="ROP29584.1"/>
    <property type="molecule type" value="Genomic_DNA"/>
</dbReference>
<keyword evidence="1" id="KW-0812">Transmembrane</keyword>
<keyword evidence="1" id="KW-0472">Membrane</keyword>
<feature type="transmembrane region" description="Helical" evidence="1">
    <location>
        <begin position="515"/>
        <end position="536"/>
    </location>
</feature>
<sequence>MSGPGPVVPVCDHVPMPDWTYHPLRPVTAAVVGRRRSQRAALRLLATLTSLPGGFRMVSAFAGRFGAPAEVAARLGASVPVAVARDAVRALPALGASVIEVRPVGPADVALIRRVAAGRRCTLVVGAAEPEVAAALAPHVDRIAGDDEPDLVRLSDPDVAGAAAALADPAVTVLATSALLVAAGPGWFQRVTEATAPPTEMKALPIEMTTPPVEVKAPTTEATAPAGPSGRASGIVVDPRRWPAWWWGMLVGLGMIVAGLGAAVITLGPLLAWYDNEYLGAGRGQLEAVNPRLVHFVQHDRISLAGALIAIGVLYAGLAWGGIRRGWTWARYAYLASGAVGFPTLFYFVSSGFVDVLHAAATVTLFPMFVLAVRHRPGPPRWTVRPEGPEFVRRRALVGQLLMILVGAGMLVGGVTISVVGLSSVFVTTDLAFLGTDTHHLQAANPRLVPFIAHDRAGFGGALMSAAAAIVLLSAWGWRRGESWVWWSLALAAVTGFAPAVVVHMFIGYTSFEHLVPVYLGIALTAVALTLAHPYLNRPRR</sequence>
<feature type="transmembrane region" description="Helical" evidence="1">
    <location>
        <begin position="356"/>
        <end position="373"/>
    </location>
</feature>
<feature type="transmembrane region" description="Helical" evidence="1">
    <location>
        <begin position="250"/>
        <end position="274"/>
    </location>
</feature>
<keyword evidence="1" id="KW-1133">Transmembrane helix</keyword>
<feature type="transmembrane region" description="Helical" evidence="1">
    <location>
        <begin position="332"/>
        <end position="350"/>
    </location>
</feature>
<proteinExistence type="predicted"/>
<gene>
    <name evidence="2" type="ORF">EDD30_2385</name>
</gene>
<evidence type="ECO:0000313" key="3">
    <source>
        <dbReference type="Proteomes" id="UP000271683"/>
    </source>
</evidence>
<comment type="caution">
    <text evidence="2">The sequence shown here is derived from an EMBL/GenBank/DDBJ whole genome shotgun (WGS) entry which is preliminary data.</text>
</comment>
<feature type="transmembrane region" description="Helical" evidence="1">
    <location>
        <begin position="302"/>
        <end position="320"/>
    </location>
</feature>
<organism evidence="2 3">
    <name type="scientific">Couchioplanes caeruleus</name>
    <dbReference type="NCBI Taxonomy" id="56438"/>
    <lineage>
        <taxon>Bacteria</taxon>
        <taxon>Bacillati</taxon>
        <taxon>Actinomycetota</taxon>
        <taxon>Actinomycetes</taxon>
        <taxon>Micromonosporales</taxon>
        <taxon>Micromonosporaceae</taxon>
        <taxon>Couchioplanes</taxon>
    </lineage>
</organism>
<protein>
    <submittedName>
        <fullName evidence="2">Uncharacterized protein</fullName>
    </submittedName>
</protein>
<feature type="transmembrane region" description="Helical" evidence="1">
    <location>
        <begin position="457"/>
        <end position="478"/>
    </location>
</feature>
<feature type="transmembrane region" description="Helical" evidence="1">
    <location>
        <begin position="485"/>
        <end position="509"/>
    </location>
</feature>
<dbReference type="AlphaFoldDB" id="A0A3N1GH60"/>
<feature type="transmembrane region" description="Helical" evidence="1">
    <location>
        <begin position="401"/>
        <end position="427"/>
    </location>
</feature>
<evidence type="ECO:0000256" key="1">
    <source>
        <dbReference type="SAM" id="Phobius"/>
    </source>
</evidence>
<reference evidence="2 3" key="1">
    <citation type="submission" date="2018-11" db="EMBL/GenBank/DDBJ databases">
        <title>Sequencing the genomes of 1000 actinobacteria strains.</title>
        <authorList>
            <person name="Klenk H.-P."/>
        </authorList>
    </citation>
    <scope>NUCLEOTIDE SEQUENCE [LARGE SCALE GENOMIC DNA]</scope>
    <source>
        <strain evidence="2 3">DSM 43634</strain>
    </source>
</reference>
<dbReference type="Proteomes" id="UP000271683">
    <property type="component" value="Unassembled WGS sequence"/>
</dbReference>
<name>A0A3N1GH60_9ACTN</name>